<organism evidence="1 2">
    <name type="scientific">Streptomyces himalayensis subsp. aureolus</name>
    <dbReference type="NCBI Taxonomy" id="2758039"/>
    <lineage>
        <taxon>Bacteria</taxon>
        <taxon>Bacillati</taxon>
        <taxon>Actinomycetota</taxon>
        <taxon>Actinomycetes</taxon>
        <taxon>Kitasatosporales</taxon>
        <taxon>Streptomycetaceae</taxon>
        <taxon>Streptomyces</taxon>
        <taxon>Streptomyces himalayensis</taxon>
    </lineage>
</organism>
<evidence type="ECO:0000313" key="2">
    <source>
        <dbReference type="Proteomes" id="UP000586976"/>
    </source>
</evidence>
<proteinExistence type="predicted"/>
<keyword evidence="2" id="KW-1185">Reference proteome</keyword>
<dbReference type="EMBL" id="JACEQY010000072">
    <property type="protein sequence ID" value="MBA4866730.1"/>
    <property type="molecule type" value="Genomic_DNA"/>
</dbReference>
<evidence type="ECO:0000313" key="1">
    <source>
        <dbReference type="EMBL" id="MBA4866730.1"/>
    </source>
</evidence>
<accession>A0A7W2HK23</accession>
<protein>
    <submittedName>
        <fullName evidence="1">Uncharacterized protein</fullName>
    </submittedName>
</protein>
<sequence length="68" mass="7301">MRVVLDQLAAEVLQDLPDDVYLEVVVLMDAVAAAPCCTVPTAAFTDSCWVVYIARGNVVEVFDVGWAG</sequence>
<dbReference type="AlphaFoldDB" id="A0A7W2HK23"/>
<comment type="caution">
    <text evidence="1">The sequence shown here is derived from an EMBL/GenBank/DDBJ whole genome shotgun (WGS) entry which is preliminary data.</text>
</comment>
<reference evidence="1 2" key="1">
    <citation type="submission" date="2020-07" db="EMBL/GenBank/DDBJ databases">
        <title>Streptomyces isolated from Indian soil.</title>
        <authorList>
            <person name="Mandal S."/>
            <person name="Maiti P.K."/>
        </authorList>
    </citation>
    <scope>NUCLEOTIDE SEQUENCE [LARGE SCALE GENOMIC DNA]</scope>
    <source>
        <strain evidence="1 2">PSKA54</strain>
    </source>
</reference>
<dbReference type="RefSeq" id="WP_181868095.1">
    <property type="nucleotide sequence ID" value="NZ_JACEQY010000072.1"/>
</dbReference>
<dbReference type="Proteomes" id="UP000586976">
    <property type="component" value="Unassembled WGS sequence"/>
</dbReference>
<name>A0A7W2HK23_9ACTN</name>
<gene>
    <name evidence="1" type="ORF">H1V43_36630</name>
</gene>